<accession>A0ABQ1UTX8</accession>
<feature type="transmembrane region" description="Helical" evidence="1">
    <location>
        <begin position="67"/>
        <end position="86"/>
    </location>
</feature>
<gene>
    <name evidence="2" type="ORF">GCM10011518_39830</name>
</gene>
<feature type="transmembrane region" description="Helical" evidence="1">
    <location>
        <begin position="6"/>
        <end position="25"/>
    </location>
</feature>
<protein>
    <submittedName>
        <fullName evidence="2">Membrane protein</fullName>
    </submittedName>
</protein>
<dbReference type="Proteomes" id="UP000655016">
    <property type="component" value="Unassembled WGS sequence"/>
</dbReference>
<name>A0ABQ1UTX8_9FLAO</name>
<evidence type="ECO:0000256" key="1">
    <source>
        <dbReference type="SAM" id="Phobius"/>
    </source>
</evidence>
<comment type="caution">
    <text evidence="2">The sequence shown here is derived from an EMBL/GenBank/DDBJ whole genome shotgun (WGS) entry which is preliminary data.</text>
</comment>
<organism evidence="2 3">
    <name type="scientific">Flavobacterium limi</name>
    <dbReference type="NCBI Taxonomy" id="2045105"/>
    <lineage>
        <taxon>Bacteria</taxon>
        <taxon>Pseudomonadati</taxon>
        <taxon>Bacteroidota</taxon>
        <taxon>Flavobacteriia</taxon>
        <taxon>Flavobacteriales</taxon>
        <taxon>Flavobacteriaceae</taxon>
        <taxon>Flavobacterium</taxon>
    </lineage>
</organism>
<keyword evidence="1" id="KW-1133">Transmembrane helix</keyword>
<sequence>MEVLLLYFLIINFAVLIIAGYDKYLAIKNKRRISEKALFSMALLGGSVGLLLAMFSLRHKTNKSSFIVKFSGIFLIQLIVIYFSLIHKI</sequence>
<evidence type="ECO:0000313" key="3">
    <source>
        <dbReference type="Proteomes" id="UP000655016"/>
    </source>
</evidence>
<dbReference type="RefSeq" id="WP_163396192.1">
    <property type="nucleotide sequence ID" value="NZ_BMKP01000011.1"/>
</dbReference>
<proteinExistence type="predicted"/>
<keyword evidence="1" id="KW-0812">Transmembrane</keyword>
<feature type="transmembrane region" description="Helical" evidence="1">
    <location>
        <begin position="37"/>
        <end position="55"/>
    </location>
</feature>
<dbReference type="EMBL" id="BMKP01000011">
    <property type="protein sequence ID" value="GGF26482.1"/>
    <property type="molecule type" value="Genomic_DNA"/>
</dbReference>
<evidence type="ECO:0000313" key="2">
    <source>
        <dbReference type="EMBL" id="GGF26482.1"/>
    </source>
</evidence>
<keyword evidence="1" id="KW-0472">Membrane</keyword>
<keyword evidence="3" id="KW-1185">Reference proteome</keyword>
<dbReference type="InterPro" id="IPR010718">
    <property type="entry name" value="DUF1294"/>
</dbReference>
<dbReference type="Pfam" id="PF06961">
    <property type="entry name" value="DUF1294"/>
    <property type="match status" value="1"/>
</dbReference>
<reference evidence="3" key="1">
    <citation type="journal article" date="2019" name="Int. J. Syst. Evol. Microbiol.">
        <title>The Global Catalogue of Microorganisms (GCM) 10K type strain sequencing project: providing services to taxonomists for standard genome sequencing and annotation.</title>
        <authorList>
            <consortium name="The Broad Institute Genomics Platform"/>
            <consortium name="The Broad Institute Genome Sequencing Center for Infectious Disease"/>
            <person name="Wu L."/>
            <person name="Ma J."/>
        </authorList>
    </citation>
    <scope>NUCLEOTIDE SEQUENCE [LARGE SCALE GENOMIC DNA]</scope>
    <source>
        <strain evidence="3">CGMCC 1.16060</strain>
    </source>
</reference>